<feature type="domain" description="EAL" evidence="1">
    <location>
        <begin position="1"/>
        <end position="84"/>
    </location>
</feature>
<accession>A0ABX1N7R3</accession>
<evidence type="ECO:0000313" key="3">
    <source>
        <dbReference type="Proteomes" id="UP000601990"/>
    </source>
</evidence>
<name>A0ABX1N7R3_9RHOO</name>
<organism evidence="2 3">
    <name type="scientific">Aromatoleum buckelii</name>
    <dbReference type="NCBI Taxonomy" id="200254"/>
    <lineage>
        <taxon>Bacteria</taxon>
        <taxon>Pseudomonadati</taxon>
        <taxon>Pseudomonadota</taxon>
        <taxon>Betaproteobacteria</taxon>
        <taxon>Rhodocyclales</taxon>
        <taxon>Rhodocyclaceae</taxon>
        <taxon>Aromatoleum</taxon>
    </lineage>
</organism>
<dbReference type="Pfam" id="PF00563">
    <property type="entry name" value="EAL"/>
    <property type="match status" value="1"/>
</dbReference>
<evidence type="ECO:0000259" key="1">
    <source>
        <dbReference type="PROSITE" id="PS50883"/>
    </source>
</evidence>
<dbReference type="Gene3D" id="3.20.20.450">
    <property type="entry name" value="EAL domain"/>
    <property type="match status" value="1"/>
</dbReference>
<dbReference type="CDD" id="cd01948">
    <property type="entry name" value="EAL"/>
    <property type="match status" value="1"/>
</dbReference>
<reference evidence="2" key="1">
    <citation type="submission" date="2019-12" db="EMBL/GenBank/DDBJ databases">
        <title>Comparative genomics gives insights into the taxonomy of the Azoarcus-Aromatoleum group and reveals separate origins of nif in the plant-associated Azoarcus and non-plant-associated Aromatoleum sub-groups.</title>
        <authorList>
            <person name="Lafos M."/>
            <person name="Maluk M."/>
            <person name="Batista M."/>
            <person name="Junghare M."/>
            <person name="Carmona M."/>
            <person name="Faoro H."/>
            <person name="Cruz L.M."/>
            <person name="Battistoni F."/>
            <person name="De Souza E."/>
            <person name="Pedrosa F."/>
            <person name="Chen W.-M."/>
            <person name="Poole P.S."/>
            <person name="Dixon R.A."/>
            <person name="James E.K."/>
        </authorList>
    </citation>
    <scope>NUCLEOTIDE SEQUENCE</scope>
    <source>
        <strain evidence="2">U120</strain>
    </source>
</reference>
<dbReference type="InterPro" id="IPR035919">
    <property type="entry name" value="EAL_sf"/>
</dbReference>
<gene>
    <name evidence="2" type="ORF">GO608_18545</name>
</gene>
<dbReference type="PROSITE" id="PS50883">
    <property type="entry name" value="EAL"/>
    <property type="match status" value="1"/>
</dbReference>
<dbReference type="InterPro" id="IPR050706">
    <property type="entry name" value="Cyclic-di-GMP_PDE-like"/>
</dbReference>
<dbReference type="PANTHER" id="PTHR33121:SF70">
    <property type="entry name" value="SIGNALING PROTEIN YKOW"/>
    <property type="match status" value="1"/>
</dbReference>
<proteinExistence type="predicted"/>
<dbReference type="SUPFAM" id="SSF141868">
    <property type="entry name" value="EAL domain-like"/>
    <property type="match status" value="1"/>
</dbReference>
<dbReference type="PANTHER" id="PTHR33121">
    <property type="entry name" value="CYCLIC DI-GMP PHOSPHODIESTERASE PDEF"/>
    <property type="match status" value="1"/>
</dbReference>
<protein>
    <submittedName>
        <fullName evidence="2">EAL domain-containing protein</fullName>
    </submittedName>
</protein>
<comment type="caution">
    <text evidence="2">The sequence shown here is derived from an EMBL/GenBank/DDBJ whole genome shotgun (WGS) entry which is preliminary data.</text>
</comment>
<keyword evidence="3" id="KW-1185">Reference proteome</keyword>
<dbReference type="RefSeq" id="WP_169200503.1">
    <property type="nucleotide sequence ID" value="NZ_WTVH02000001.1"/>
</dbReference>
<evidence type="ECO:0000313" key="2">
    <source>
        <dbReference type="EMBL" id="NMF95308.1"/>
    </source>
</evidence>
<dbReference type="EMBL" id="WTVH01000061">
    <property type="protein sequence ID" value="NMF95308.1"/>
    <property type="molecule type" value="Genomic_DNA"/>
</dbReference>
<dbReference type="InterPro" id="IPR001633">
    <property type="entry name" value="EAL_dom"/>
</dbReference>
<dbReference type="Proteomes" id="UP000601990">
    <property type="component" value="Unassembled WGS sequence"/>
</dbReference>
<sequence>MPVGILKVDRTFVTELADTGPDPAIVRGIIALAHQLELEVIVEGVETAIQYDLVRKMGCDVVQGYRPGRAISPLTATAPLRSEIFSPTGPQRAANRISGVPPIANDHASLVRRRPPKGAAVCHVGVNSGLSANAAGRLAPYERRP</sequence>